<name>A0A518JLF4_9BACT</name>
<accession>A0A518JLF4</accession>
<dbReference type="Proteomes" id="UP000315082">
    <property type="component" value="Chromosome"/>
</dbReference>
<gene>
    <name evidence="1" type="ORF">Poly24_00530</name>
</gene>
<dbReference type="KEGG" id="rcf:Poly24_00530"/>
<evidence type="ECO:0000313" key="2">
    <source>
        <dbReference type="Proteomes" id="UP000315082"/>
    </source>
</evidence>
<keyword evidence="2" id="KW-1185">Reference proteome</keyword>
<dbReference type="EMBL" id="CP036348">
    <property type="protein sequence ID" value="QDV66369.1"/>
    <property type="molecule type" value="Genomic_DNA"/>
</dbReference>
<proteinExistence type="predicted"/>
<sequence>MLLAEAPAVFADVSEFDIREAFSRMWLFHQAEAERFAKFTFYYDEILAHPASAIEELCRSGLLDFALMKKYLAKLSSPREKPDTPSAEKEFNEIFSRQRDRYCNSKLGDLCKHGGTKNDIRQMVHEGILHQCNTVSSELANMRSSKFILWWYGKFINPNIYGTPNDL</sequence>
<evidence type="ECO:0000313" key="1">
    <source>
        <dbReference type="EMBL" id="QDV66369.1"/>
    </source>
</evidence>
<protein>
    <submittedName>
        <fullName evidence="1">Uncharacterized protein</fullName>
    </submittedName>
</protein>
<dbReference type="AlphaFoldDB" id="A0A518JLF4"/>
<reference evidence="1 2" key="1">
    <citation type="submission" date="2019-02" db="EMBL/GenBank/DDBJ databases">
        <title>Deep-cultivation of Planctomycetes and their phenomic and genomic characterization uncovers novel biology.</title>
        <authorList>
            <person name="Wiegand S."/>
            <person name="Jogler M."/>
            <person name="Boedeker C."/>
            <person name="Pinto D."/>
            <person name="Vollmers J."/>
            <person name="Rivas-Marin E."/>
            <person name="Kohn T."/>
            <person name="Peeters S.H."/>
            <person name="Heuer A."/>
            <person name="Rast P."/>
            <person name="Oberbeckmann S."/>
            <person name="Bunk B."/>
            <person name="Jeske O."/>
            <person name="Meyerdierks A."/>
            <person name="Storesund J.E."/>
            <person name="Kallscheuer N."/>
            <person name="Luecker S."/>
            <person name="Lage O.M."/>
            <person name="Pohl T."/>
            <person name="Merkel B.J."/>
            <person name="Hornburger P."/>
            <person name="Mueller R.-W."/>
            <person name="Bruemmer F."/>
            <person name="Labrenz M."/>
            <person name="Spormann A.M."/>
            <person name="Op den Camp H."/>
            <person name="Overmann J."/>
            <person name="Amann R."/>
            <person name="Jetten M.S.M."/>
            <person name="Mascher T."/>
            <person name="Medema M.H."/>
            <person name="Devos D.P."/>
            <person name="Kaster A.-K."/>
            <person name="Ovreas L."/>
            <person name="Rohde M."/>
            <person name="Galperin M.Y."/>
            <person name="Jogler C."/>
        </authorList>
    </citation>
    <scope>NUCLEOTIDE SEQUENCE [LARGE SCALE GENOMIC DNA]</scope>
    <source>
        <strain evidence="1 2">Poly24</strain>
    </source>
</reference>
<organism evidence="1 2">
    <name type="scientific">Rosistilla carotiformis</name>
    <dbReference type="NCBI Taxonomy" id="2528017"/>
    <lineage>
        <taxon>Bacteria</taxon>
        <taxon>Pseudomonadati</taxon>
        <taxon>Planctomycetota</taxon>
        <taxon>Planctomycetia</taxon>
        <taxon>Pirellulales</taxon>
        <taxon>Pirellulaceae</taxon>
        <taxon>Rosistilla</taxon>
    </lineage>
</organism>